<dbReference type="RefSeq" id="WP_160855192.1">
    <property type="nucleotide sequence ID" value="NZ_WUWG01000003.1"/>
</dbReference>
<dbReference type="NCBIfam" id="TIGR00667">
    <property type="entry name" value="aat"/>
    <property type="match status" value="1"/>
</dbReference>
<dbReference type="Proteomes" id="UP000436016">
    <property type="component" value="Unassembled WGS sequence"/>
</dbReference>
<dbReference type="PANTHER" id="PTHR30098:SF2">
    <property type="entry name" value="LEUCYL_PHENYLALANYL-TRNA--PROTEIN TRANSFERASE"/>
    <property type="match status" value="1"/>
</dbReference>
<keyword evidence="1 4" id="KW-0963">Cytoplasm</keyword>
<evidence type="ECO:0000256" key="2">
    <source>
        <dbReference type="ARBA" id="ARBA00022679"/>
    </source>
</evidence>
<accession>A0A6B0TXB4</accession>
<keyword evidence="6" id="KW-1185">Reference proteome</keyword>
<dbReference type="GO" id="GO:0030163">
    <property type="term" value="P:protein catabolic process"/>
    <property type="evidence" value="ECO:0007669"/>
    <property type="project" value="UniProtKB-UniRule"/>
</dbReference>
<dbReference type="GO" id="GO:0005737">
    <property type="term" value="C:cytoplasm"/>
    <property type="evidence" value="ECO:0007669"/>
    <property type="project" value="UniProtKB-SubCell"/>
</dbReference>
<evidence type="ECO:0000256" key="3">
    <source>
        <dbReference type="ARBA" id="ARBA00023315"/>
    </source>
</evidence>
<dbReference type="AlphaFoldDB" id="A0A6B0TXB4"/>
<evidence type="ECO:0000313" key="6">
    <source>
        <dbReference type="Proteomes" id="UP000436016"/>
    </source>
</evidence>
<name>A0A6B0TXB4_9RHOB</name>
<dbReference type="SUPFAM" id="SSF55729">
    <property type="entry name" value="Acyl-CoA N-acyltransferases (Nat)"/>
    <property type="match status" value="1"/>
</dbReference>
<dbReference type="FunFam" id="3.40.630.70:FF:000001">
    <property type="entry name" value="Leucyl/phenylalanyl-tRNA--protein transferase"/>
    <property type="match status" value="1"/>
</dbReference>
<evidence type="ECO:0000313" key="5">
    <source>
        <dbReference type="EMBL" id="MXU65794.1"/>
    </source>
</evidence>
<comment type="catalytic activity">
    <reaction evidence="4">
        <text>N-terminal L-lysyl-[protein] + L-leucyl-tRNA(Leu) = N-terminal L-leucyl-L-lysyl-[protein] + tRNA(Leu) + H(+)</text>
        <dbReference type="Rhea" id="RHEA:12340"/>
        <dbReference type="Rhea" id="RHEA-COMP:9613"/>
        <dbReference type="Rhea" id="RHEA-COMP:9622"/>
        <dbReference type="Rhea" id="RHEA-COMP:12670"/>
        <dbReference type="Rhea" id="RHEA-COMP:12671"/>
        <dbReference type="ChEBI" id="CHEBI:15378"/>
        <dbReference type="ChEBI" id="CHEBI:65249"/>
        <dbReference type="ChEBI" id="CHEBI:78442"/>
        <dbReference type="ChEBI" id="CHEBI:78494"/>
        <dbReference type="ChEBI" id="CHEBI:133043"/>
        <dbReference type="EC" id="2.3.2.6"/>
    </reaction>
</comment>
<sequence length="205" mass="22693">MMLQAYANGIFPMAQSADADDLYWVDPRERGILPLDGFHMSRSLRKTILRGDYEVRTDTAFDAVVAACADRPETWINPDLHRLYRDLHRMGFAHSVEVWEDGTLAGGLYGIALGGLFCGESMFSRRRDGSKIAMAWLVARLNAGGFALLDTQFLTDHLESLGGIEVPRARYQALLAPALDRAADWSALSDEATPQEVVQLSTQTS</sequence>
<dbReference type="InterPro" id="IPR042203">
    <property type="entry name" value="Leu/Phe-tRNA_Trfase_C"/>
</dbReference>
<comment type="catalytic activity">
    <reaction evidence="4">
        <text>L-phenylalanyl-tRNA(Phe) + an N-terminal L-alpha-aminoacyl-[protein] = an N-terminal L-phenylalanyl-L-alpha-aminoacyl-[protein] + tRNA(Phe)</text>
        <dbReference type="Rhea" id="RHEA:43632"/>
        <dbReference type="Rhea" id="RHEA-COMP:9668"/>
        <dbReference type="Rhea" id="RHEA-COMP:9699"/>
        <dbReference type="Rhea" id="RHEA-COMP:10636"/>
        <dbReference type="Rhea" id="RHEA-COMP:10637"/>
        <dbReference type="ChEBI" id="CHEBI:78442"/>
        <dbReference type="ChEBI" id="CHEBI:78531"/>
        <dbReference type="ChEBI" id="CHEBI:78597"/>
        <dbReference type="ChEBI" id="CHEBI:83561"/>
        <dbReference type="EC" id="2.3.2.6"/>
    </reaction>
</comment>
<keyword evidence="3 4" id="KW-0012">Acyltransferase</keyword>
<gene>
    <name evidence="4" type="primary">aat</name>
    <name evidence="5" type="ORF">GSH16_10060</name>
</gene>
<comment type="caution">
    <text evidence="5">The sequence shown here is derived from an EMBL/GenBank/DDBJ whole genome shotgun (WGS) entry which is preliminary data.</text>
</comment>
<dbReference type="EMBL" id="WUWG01000003">
    <property type="protein sequence ID" value="MXU65794.1"/>
    <property type="molecule type" value="Genomic_DNA"/>
</dbReference>
<comment type="subcellular location">
    <subcellularLocation>
        <location evidence="4">Cytoplasm</location>
    </subcellularLocation>
</comment>
<dbReference type="InterPro" id="IPR004616">
    <property type="entry name" value="Leu/Phe-tRNA_Trfase"/>
</dbReference>
<keyword evidence="2 4" id="KW-0808">Transferase</keyword>
<reference evidence="5 6" key="1">
    <citation type="submission" date="2019-12" db="EMBL/GenBank/DDBJ databases">
        <title>Strain KN286 was isolated from seawater, which was collected from Caroline Seamount in the tropical western Pacific.</title>
        <authorList>
            <person name="Wang Q."/>
        </authorList>
    </citation>
    <scope>NUCLEOTIDE SEQUENCE [LARGE SCALE GENOMIC DNA]</scope>
    <source>
        <strain evidence="5 6">KN286</strain>
    </source>
</reference>
<organism evidence="5 6">
    <name type="scientific">Oceanomicrobium pacificus</name>
    <dbReference type="NCBI Taxonomy" id="2692916"/>
    <lineage>
        <taxon>Bacteria</taxon>
        <taxon>Pseudomonadati</taxon>
        <taxon>Pseudomonadota</taxon>
        <taxon>Alphaproteobacteria</taxon>
        <taxon>Rhodobacterales</taxon>
        <taxon>Paracoccaceae</taxon>
        <taxon>Oceanomicrobium</taxon>
    </lineage>
</organism>
<protein>
    <recommendedName>
        <fullName evidence="4">Leucyl/phenylalanyl-tRNA--protein transferase</fullName>
        <ecNumber evidence="4">2.3.2.6</ecNumber>
    </recommendedName>
    <alternativeName>
        <fullName evidence="4">L/F-transferase</fullName>
    </alternativeName>
    <alternativeName>
        <fullName evidence="4">Leucyltransferase</fullName>
    </alternativeName>
    <alternativeName>
        <fullName evidence="4">Phenyalanyltransferase</fullName>
    </alternativeName>
</protein>
<evidence type="ECO:0000256" key="4">
    <source>
        <dbReference type="HAMAP-Rule" id="MF_00688"/>
    </source>
</evidence>
<dbReference type="HAMAP" id="MF_00688">
    <property type="entry name" value="Leu_Phe_trans"/>
    <property type="match status" value="1"/>
</dbReference>
<dbReference type="PANTHER" id="PTHR30098">
    <property type="entry name" value="LEUCYL/PHENYLALANYL-TRNA--PROTEIN TRANSFERASE"/>
    <property type="match status" value="1"/>
</dbReference>
<dbReference type="GO" id="GO:0008914">
    <property type="term" value="F:leucyl-tRNA--protein transferase activity"/>
    <property type="evidence" value="ECO:0007669"/>
    <property type="project" value="UniProtKB-UniRule"/>
</dbReference>
<dbReference type="InterPro" id="IPR016181">
    <property type="entry name" value="Acyl_CoA_acyltransferase"/>
</dbReference>
<evidence type="ECO:0000256" key="1">
    <source>
        <dbReference type="ARBA" id="ARBA00022490"/>
    </source>
</evidence>
<dbReference type="EC" id="2.3.2.6" evidence="4"/>
<comment type="function">
    <text evidence="4">Functions in the N-end rule pathway of protein degradation where it conjugates Leu, Phe and, less efficiently, Met from aminoacyl-tRNAs to the N-termini of proteins containing an N-terminal arginine or lysine.</text>
</comment>
<comment type="catalytic activity">
    <reaction evidence="4">
        <text>N-terminal L-arginyl-[protein] + L-leucyl-tRNA(Leu) = N-terminal L-leucyl-L-arginyl-[protein] + tRNA(Leu) + H(+)</text>
        <dbReference type="Rhea" id="RHEA:50416"/>
        <dbReference type="Rhea" id="RHEA-COMP:9613"/>
        <dbReference type="Rhea" id="RHEA-COMP:9622"/>
        <dbReference type="Rhea" id="RHEA-COMP:12672"/>
        <dbReference type="Rhea" id="RHEA-COMP:12673"/>
        <dbReference type="ChEBI" id="CHEBI:15378"/>
        <dbReference type="ChEBI" id="CHEBI:64719"/>
        <dbReference type="ChEBI" id="CHEBI:78442"/>
        <dbReference type="ChEBI" id="CHEBI:78494"/>
        <dbReference type="ChEBI" id="CHEBI:133044"/>
        <dbReference type="EC" id="2.3.2.6"/>
    </reaction>
</comment>
<dbReference type="Gene3D" id="3.40.630.70">
    <property type="entry name" value="Leucyl/phenylalanyl-tRNA-protein transferase, C-terminal domain"/>
    <property type="match status" value="1"/>
</dbReference>
<comment type="similarity">
    <text evidence="4">Belongs to the L/F-transferase family.</text>
</comment>
<proteinExistence type="inferred from homology"/>
<dbReference type="Pfam" id="PF03588">
    <property type="entry name" value="Leu_Phe_trans"/>
    <property type="match status" value="1"/>
</dbReference>